<comment type="caution">
    <text evidence="1">The sequence shown here is derived from an EMBL/GenBank/DDBJ whole genome shotgun (WGS) entry which is preliminary data.</text>
</comment>
<evidence type="ECO:0000313" key="1">
    <source>
        <dbReference type="EMBL" id="KAJ5167377.1"/>
    </source>
</evidence>
<dbReference type="OrthoDB" id="3830579at2759"/>
<dbReference type="RefSeq" id="XP_056543838.1">
    <property type="nucleotide sequence ID" value="XM_056688283.1"/>
</dbReference>
<protein>
    <recommendedName>
        <fullName evidence="3">ABM domain-containing protein</fullName>
    </recommendedName>
</protein>
<organism evidence="1 2">
    <name type="scientific">Penicillium canariense</name>
    <dbReference type="NCBI Taxonomy" id="189055"/>
    <lineage>
        <taxon>Eukaryota</taxon>
        <taxon>Fungi</taxon>
        <taxon>Dikarya</taxon>
        <taxon>Ascomycota</taxon>
        <taxon>Pezizomycotina</taxon>
        <taxon>Eurotiomycetes</taxon>
        <taxon>Eurotiomycetidae</taxon>
        <taxon>Eurotiales</taxon>
        <taxon>Aspergillaceae</taxon>
        <taxon>Penicillium</taxon>
    </lineage>
</organism>
<dbReference type="AlphaFoldDB" id="A0A9W9I7S5"/>
<proteinExistence type="predicted"/>
<reference evidence="1" key="2">
    <citation type="journal article" date="2023" name="IMA Fungus">
        <title>Comparative genomic study of the Penicillium genus elucidates a diverse pangenome and 15 lateral gene transfer events.</title>
        <authorList>
            <person name="Petersen C."/>
            <person name="Sorensen T."/>
            <person name="Nielsen M.R."/>
            <person name="Sondergaard T.E."/>
            <person name="Sorensen J.L."/>
            <person name="Fitzpatrick D.A."/>
            <person name="Frisvad J.C."/>
            <person name="Nielsen K.L."/>
        </authorList>
    </citation>
    <scope>NUCLEOTIDE SEQUENCE</scope>
    <source>
        <strain evidence="1">IBT 26290</strain>
    </source>
</reference>
<gene>
    <name evidence="1" type="ORF">N7482_006158</name>
</gene>
<dbReference type="Proteomes" id="UP001149163">
    <property type="component" value="Unassembled WGS sequence"/>
</dbReference>
<reference evidence="1" key="1">
    <citation type="submission" date="2022-11" db="EMBL/GenBank/DDBJ databases">
        <authorList>
            <person name="Petersen C."/>
        </authorList>
    </citation>
    <scope>NUCLEOTIDE SEQUENCE</scope>
    <source>
        <strain evidence="1">IBT 26290</strain>
    </source>
</reference>
<dbReference type="Gene3D" id="3.30.70.100">
    <property type="match status" value="1"/>
</dbReference>
<dbReference type="EMBL" id="JAPQKN010000003">
    <property type="protein sequence ID" value="KAJ5167377.1"/>
    <property type="molecule type" value="Genomic_DNA"/>
</dbReference>
<dbReference type="GeneID" id="81427459"/>
<sequence>MTITEVGCMGVKPSLDVINDSTTEGQILTKLYKYVVTAPGGPLRVYWGLEIENPSYLWALFDWNSIQDHENFAKTLGQEAAKESPKILTHGLFTEHITATQSLPVALQSPITEVILAYFPSDISSAQKDAAITNLKNSEKDLLIFPDIGALSYGWGVESDFPVRDGQENQRASILMSFIGLDSIDAHTKFRKTPTFEKLLSLIKNMEKIMKLESLSVSFRSLTRNTEEETIEDM</sequence>
<evidence type="ECO:0000313" key="2">
    <source>
        <dbReference type="Proteomes" id="UP001149163"/>
    </source>
</evidence>
<keyword evidence="2" id="KW-1185">Reference proteome</keyword>
<evidence type="ECO:0008006" key="3">
    <source>
        <dbReference type="Google" id="ProtNLM"/>
    </source>
</evidence>
<name>A0A9W9I7S5_9EURO</name>
<accession>A0A9W9I7S5</accession>